<dbReference type="RefSeq" id="WP_265424009.1">
    <property type="nucleotide sequence ID" value="NZ_JAPFPW010000003.1"/>
</dbReference>
<evidence type="ECO:0008006" key="3">
    <source>
        <dbReference type="Google" id="ProtNLM"/>
    </source>
</evidence>
<organism evidence="1 2">
    <name type="scientific">Desulfobotulus pelophilus</name>
    <dbReference type="NCBI Taxonomy" id="2823377"/>
    <lineage>
        <taxon>Bacteria</taxon>
        <taxon>Pseudomonadati</taxon>
        <taxon>Thermodesulfobacteriota</taxon>
        <taxon>Desulfobacteria</taxon>
        <taxon>Desulfobacterales</taxon>
        <taxon>Desulfobacteraceae</taxon>
        <taxon>Desulfobotulus</taxon>
    </lineage>
</organism>
<comment type="caution">
    <text evidence="1">The sequence shown here is derived from an EMBL/GenBank/DDBJ whole genome shotgun (WGS) entry which is preliminary data.</text>
</comment>
<dbReference type="EMBL" id="JAPFPW010000003">
    <property type="protein sequence ID" value="MCW7753152.1"/>
    <property type="molecule type" value="Genomic_DNA"/>
</dbReference>
<gene>
    <name evidence="1" type="ORF">OOT00_04035</name>
</gene>
<proteinExistence type="predicted"/>
<evidence type="ECO:0000313" key="2">
    <source>
        <dbReference type="Proteomes" id="UP001209681"/>
    </source>
</evidence>
<reference evidence="1 2" key="1">
    <citation type="submission" date="2022-11" db="EMBL/GenBank/DDBJ databases">
        <title>Desulfobotulus tamanensis H1 sp. nov. - anaerobic, alkaliphilic, sulphate reducing bacterium isolated from terrestrial mud volcano.</title>
        <authorList>
            <person name="Frolova A."/>
            <person name="Merkel A.Y."/>
            <person name="Slobodkin A.I."/>
        </authorList>
    </citation>
    <scope>NUCLEOTIDE SEQUENCE [LARGE SCALE GENOMIC DNA]</scope>
    <source>
        <strain evidence="1 2">H1</strain>
    </source>
</reference>
<dbReference type="Proteomes" id="UP001209681">
    <property type="component" value="Unassembled WGS sequence"/>
</dbReference>
<name>A0ABT3N7Y8_9BACT</name>
<accession>A0ABT3N7Y8</accession>
<sequence length="815" mass="88366">MKQPEGLTKAAQWVFAVVWLIVCMTACARVPQVTGVEEEWDGVWMVFGPSPIRSSPAKEGDVLTLRNDVFAVTLSRGESAGKGGAVGGIAGLAFMEGPDSFGLNLLTDLSFWVEGEHNPLAFACEGFDVIRGRGGEAAVEMSCVEMTCEGKGSLEVRVRYALEKGASVLKIESRLIHSGEGIRRGLTSGFTMKGRGGFMSGPFGVPEPDAPAEGIPVGRKVEEPFGNFVVSYGEDYAVSLLVDEAESYRGGHETKSLYHQYDLAPAETRVFRAELQLDVRGQTSSFLERVVTQKGLSSASIRGVVKVDDGRPVADPVLLVKKECRFTGFLQDSAYPPSGERHAGMQPFIWHVGKKDGSFAFVLPEGDYHIVPMGMGYKAGKGKKVSVRGGEDLFLAFSDTHAVGRGGHVELYVTDRHTGNPVDAVILVDGPVPPVKYLRPRTRMTDLESIGRVSMALKEGGASFRVLSGYGFTSLSEEVSTWVVSGEKQYRSAAIETHMAPEEEGWFSADLCHRMETGRGGVSAEDLVMSQLGARLDFVVDSGKGEGHTEVRQFSDARMVGLLFCLAVDAGRKPEDSTVEGPVREIVPADAVFPDRAFGSRGLSMVLPVWKDNGSHSREEEEGSPFHAKADLLGLVPEMGFSKADGRGAKILEDTMHLWNGYTEEKNRAYYFAGGSGSSDPALVGEMRTYARVEGAVSPAGFMEALGRGRSYVSTGPLFFTSRIHFGDLCIVKTGEDLVLDLDAFAVGGLAKVEMYTEGKGMGDPLDRRILHGSVRRETLSFTVKPDKSTWYSFMAWDMMGRVAISNPVWVWVDP</sequence>
<protein>
    <recommendedName>
        <fullName evidence="3">Carboxypeptidase regulatory-like domain-containing protein</fullName>
    </recommendedName>
</protein>
<evidence type="ECO:0000313" key="1">
    <source>
        <dbReference type="EMBL" id="MCW7753152.1"/>
    </source>
</evidence>
<keyword evidence="2" id="KW-1185">Reference proteome</keyword>